<accession>A0ABW4ZFQ0</accession>
<protein>
    <submittedName>
        <fullName evidence="9">Cytochrome-c peroxidase</fullName>
    </submittedName>
</protein>
<dbReference type="InterPro" id="IPR051395">
    <property type="entry name" value="Cytochrome_c_Peroxidase/MauG"/>
</dbReference>
<comment type="subcellular location">
    <subcellularLocation>
        <location evidence="1">Cell envelope</location>
    </subcellularLocation>
</comment>
<dbReference type="EMBL" id="JBHUHZ010000001">
    <property type="protein sequence ID" value="MFD2160863.1"/>
    <property type="molecule type" value="Genomic_DNA"/>
</dbReference>
<evidence type="ECO:0000256" key="7">
    <source>
        <dbReference type="PROSITE-ProRule" id="PRU00433"/>
    </source>
</evidence>
<keyword evidence="3 7" id="KW-0479">Metal-binding</keyword>
<dbReference type="InterPro" id="IPR004852">
    <property type="entry name" value="Di-haem_cyt_c_peroxidsae"/>
</dbReference>
<keyword evidence="9" id="KW-0575">Peroxidase</keyword>
<dbReference type="Pfam" id="PF03150">
    <property type="entry name" value="CCP_MauG"/>
    <property type="match status" value="1"/>
</dbReference>
<evidence type="ECO:0000256" key="3">
    <source>
        <dbReference type="ARBA" id="ARBA00022723"/>
    </source>
</evidence>
<keyword evidence="2 7" id="KW-0349">Heme</keyword>
<comment type="caution">
    <text evidence="9">The sequence shown here is derived from an EMBL/GenBank/DDBJ whole genome shotgun (WGS) entry which is preliminary data.</text>
</comment>
<keyword evidence="6 7" id="KW-0408">Iron</keyword>
<evidence type="ECO:0000256" key="2">
    <source>
        <dbReference type="ARBA" id="ARBA00022617"/>
    </source>
</evidence>
<dbReference type="RefSeq" id="WP_255902224.1">
    <property type="nucleotide sequence ID" value="NZ_JAFMZO010000002.1"/>
</dbReference>
<gene>
    <name evidence="9" type="ORF">ACFSJU_00520</name>
</gene>
<dbReference type="PROSITE" id="PS51007">
    <property type="entry name" value="CYTC"/>
    <property type="match status" value="2"/>
</dbReference>
<dbReference type="SUPFAM" id="SSF46626">
    <property type="entry name" value="Cytochrome c"/>
    <property type="match status" value="2"/>
</dbReference>
<evidence type="ECO:0000313" key="10">
    <source>
        <dbReference type="Proteomes" id="UP001597387"/>
    </source>
</evidence>
<dbReference type="InterPro" id="IPR036909">
    <property type="entry name" value="Cyt_c-like_dom_sf"/>
</dbReference>
<keyword evidence="4" id="KW-0732">Signal</keyword>
<name>A0ABW4ZFQ0_9SPHI</name>
<evidence type="ECO:0000259" key="8">
    <source>
        <dbReference type="PROSITE" id="PS51007"/>
    </source>
</evidence>
<evidence type="ECO:0000256" key="1">
    <source>
        <dbReference type="ARBA" id="ARBA00004196"/>
    </source>
</evidence>
<evidence type="ECO:0000256" key="4">
    <source>
        <dbReference type="ARBA" id="ARBA00022729"/>
    </source>
</evidence>
<proteinExistence type="predicted"/>
<dbReference type="InterPro" id="IPR038352">
    <property type="entry name" value="Imelysin_sf"/>
</dbReference>
<dbReference type="PANTHER" id="PTHR30600">
    <property type="entry name" value="CYTOCHROME C PEROXIDASE-RELATED"/>
    <property type="match status" value="1"/>
</dbReference>
<dbReference type="Proteomes" id="UP001597387">
    <property type="component" value="Unassembled WGS sequence"/>
</dbReference>
<evidence type="ECO:0000256" key="6">
    <source>
        <dbReference type="ARBA" id="ARBA00023004"/>
    </source>
</evidence>
<dbReference type="Gene3D" id="1.20.1420.20">
    <property type="entry name" value="M75 peptidase, HXXE motif"/>
    <property type="match status" value="1"/>
</dbReference>
<evidence type="ECO:0000313" key="9">
    <source>
        <dbReference type="EMBL" id="MFD2160863.1"/>
    </source>
</evidence>
<keyword evidence="5" id="KW-0560">Oxidoreductase</keyword>
<feature type="domain" description="Cytochrome c" evidence="8">
    <location>
        <begin position="446"/>
        <end position="586"/>
    </location>
</feature>
<reference evidence="10" key="1">
    <citation type="journal article" date="2019" name="Int. J. Syst. Evol. Microbiol.">
        <title>The Global Catalogue of Microorganisms (GCM) 10K type strain sequencing project: providing services to taxonomists for standard genome sequencing and annotation.</title>
        <authorList>
            <consortium name="The Broad Institute Genomics Platform"/>
            <consortium name="The Broad Institute Genome Sequencing Center for Infectious Disease"/>
            <person name="Wu L."/>
            <person name="Ma J."/>
        </authorList>
    </citation>
    <scope>NUCLEOTIDE SEQUENCE [LARGE SCALE GENOMIC DNA]</scope>
    <source>
        <strain evidence="10">KCTC 42217</strain>
    </source>
</reference>
<organism evidence="9 10">
    <name type="scientific">Paradesertivirga mongoliensis</name>
    <dbReference type="NCBI Taxonomy" id="2100740"/>
    <lineage>
        <taxon>Bacteria</taxon>
        <taxon>Pseudomonadati</taxon>
        <taxon>Bacteroidota</taxon>
        <taxon>Sphingobacteriia</taxon>
        <taxon>Sphingobacteriales</taxon>
        <taxon>Sphingobacteriaceae</taxon>
        <taxon>Paradesertivirga</taxon>
    </lineage>
</organism>
<dbReference type="PANTHER" id="PTHR30600:SF10">
    <property type="entry name" value="BLL6722 PROTEIN"/>
    <property type="match status" value="1"/>
</dbReference>
<dbReference type="Gene3D" id="1.10.760.10">
    <property type="entry name" value="Cytochrome c-like domain"/>
    <property type="match status" value="2"/>
</dbReference>
<feature type="domain" description="Cytochrome c" evidence="8">
    <location>
        <begin position="292"/>
        <end position="419"/>
    </location>
</feature>
<dbReference type="GO" id="GO:0004601">
    <property type="term" value="F:peroxidase activity"/>
    <property type="evidence" value="ECO:0007669"/>
    <property type="project" value="UniProtKB-KW"/>
</dbReference>
<sequence length="588" mass="66059">MIRLRLILILSFLGILTYCSVATQSATSKVKDLLNQQFTELESITADTLFKLARHGNATDLKKAFINTRLAYKKLEWFTEYYAPGASRLLNGPPLPEIEIEETKAFEPGGLQVIEEYIFPFEEANRPHLMREIKAFQSKLKRARSVLEDTEFTDAHILDACKLQIFRINALGITGFDTPLSKTGLIEAKASLNAMLSIVRIFGDNDKIENLIVAAGRYIDKNPDFDSFNRMEFLTRFSNPLTVELKRWEKQLNVEPLKTELAIYTRSETLFDPNLFNPNFFAENSEASYTSQKALLGKQLFSDPVLSGSVRSCQSCHKPELAFTDGLAKSPAIIPGTFVKRNAPTLYYAGLQQAQFYDMRAPSLENQAMDVIANKDEMHASVEDAAKRLNSHQEYRKKFKSAFPTMEAEIKPRYVMIALATYLRSLAPFNSRFDKYMRGDSTQMNAKEVAGFNLFMGKGKCGSCHFMPLFNGTAPPAFTNTEAEVLGVPATPNGRLIDADQGRYAHNKIDELKFSFKTPTVRNVGKTAPYMHNGAFSTLEEVMEFYNNGGGAGLGFELENQTLSTDKLNLSKKEQEAIIAFLNTLTDM</sequence>
<evidence type="ECO:0000256" key="5">
    <source>
        <dbReference type="ARBA" id="ARBA00023002"/>
    </source>
</evidence>
<dbReference type="InterPro" id="IPR009056">
    <property type="entry name" value="Cyt_c-like_dom"/>
</dbReference>
<keyword evidence="10" id="KW-1185">Reference proteome</keyword>